<reference evidence="3 4" key="1">
    <citation type="journal article" date="2016" name="Environ. Microbiol.">
        <title>Genomic diversification of marine cyanophages into stable ecotypes.</title>
        <authorList>
            <person name="Marston M.F."/>
            <person name="Martiny J.B."/>
        </authorList>
    </citation>
    <scope>NUCLEOTIDE SEQUENCE [LARGE SCALE GENOMIC DNA]</scope>
    <source>
        <strain evidence="1">Np_15_0310</strain>
        <strain evidence="2">RW_04_0310</strain>
    </source>
</reference>
<dbReference type="EMBL" id="KX349308">
    <property type="protein sequence ID" value="AOO15309.1"/>
    <property type="molecule type" value="Genomic_DNA"/>
</dbReference>
<evidence type="ECO:0000313" key="4">
    <source>
        <dbReference type="Proteomes" id="UP000224445"/>
    </source>
</evidence>
<sequence length="86" mass="9393">MGVLNVGSLQGNFPNYRITLSNDSELDIASQLLLTNQTYMPLPANTTNGFASTAGGPRGYVKGHLRYNTTTQKPEVYDGNNWVEKA</sequence>
<evidence type="ECO:0000313" key="3">
    <source>
        <dbReference type="Proteomes" id="UP000224341"/>
    </source>
</evidence>
<gene>
    <name evidence="1" type="ORF">Np150310_035</name>
    <name evidence="2" type="ORF">RW040310_035</name>
</gene>
<evidence type="ECO:0000313" key="2">
    <source>
        <dbReference type="EMBL" id="AOO15949.1"/>
    </source>
</evidence>
<evidence type="ECO:0000313" key="1">
    <source>
        <dbReference type="EMBL" id="AOO15309.1"/>
    </source>
</evidence>
<protein>
    <submittedName>
        <fullName evidence="1">Uncharacterized protein</fullName>
    </submittedName>
</protein>
<accession>A0A1D7SP48</accession>
<proteinExistence type="predicted"/>
<dbReference type="EMBL" id="KX349311">
    <property type="protein sequence ID" value="AOO15949.1"/>
    <property type="molecule type" value="Genomic_DNA"/>
</dbReference>
<dbReference type="Proteomes" id="UP000224445">
    <property type="component" value="Segment"/>
</dbReference>
<name>A0A1D7SP48_9CAUD</name>
<organism evidence="1 3">
    <name type="scientific">Cyanophage S-RIM12</name>
    <dbReference type="NCBI Taxonomy" id="1278402"/>
    <lineage>
        <taxon>Viruses</taxon>
        <taxon>Duplodnaviria</taxon>
        <taxon>Heunggongvirae</taxon>
        <taxon>Uroviricota</taxon>
        <taxon>Caudoviricetes</taxon>
        <taxon>Pantevenvirales</taxon>
        <taxon>Kyanoviridae</taxon>
        <taxon>Brizovirus</taxon>
        <taxon>Brizovirus syn33</taxon>
    </lineage>
</organism>
<dbReference type="Proteomes" id="UP000224341">
    <property type="component" value="Segment"/>
</dbReference>